<dbReference type="Proteomes" id="UP000466863">
    <property type="component" value="Unassembled WGS sequence"/>
</dbReference>
<dbReference type="EMBL" id="WIVV01000066">
    <property type="protein sequence ID" value="MQU43761.1"/>
    <property type="molecule type" value="Genomic_DNA"/>
</dbReference>
<evidence type="ECO:0000313" key="1">
    <source>
        <dbReference type="EMBL" id="MQU43761.1"/>
    </source>
</evidence>
<dbReference type="Gene3D" id="3.40.50.2300">
    <property type="match status" value="1"/>
</dbReference>
<gene>
    <name evidence="1" type="ORF">GHO28_14795</name>
</gene>
<dbReference type="InterPro" id="IPR011006">
    <property type="entry name" value="CheY-like_superfamily"/>
</dbReference>
<sequence length="153" mass="17084">MSVLLVEDNYHKRQKIIDFIVSNYVGTNIREAHSFTSGSKALSDDVYDIVMLDIGLPTYDKVGNESGGRKRMFGGREIARKLIRRRGSANIVFITQYDAFSDGGISLSFDELGKILSDECGPSFHGLIFYDSSKSAWKDALKTVFTKLEKSAK</sequence>
<proteinExistence type="predicted"/>
<protein>
    <submittedName>
        <fullName evidence="1">Response regulator</fullName>
    </submittedName>
</protein>
<dbReference type="AlphaFoldDB" id="A0A6I1WK01"/>
<reference evidence="1 2" key="1">
    <citation type="submission" date="2019-10" db="EMBL/GenBank/DDBJ databases">
        <title>Evaluation of single-gene subtyping targets for Pseudomonas.</title>
        <authorList>
            <person name="Reichler S.J."/>
            <person name="Orsi R.H."/>
            <person name="Wiedmann M."/>
            <person name="Martin N.H."/>
            <person name="Murphy S.I."/>
        </authorList>
    </citation>
    <scope>NUCLEOTIDE SEQUENCE [LARGE SCALE GENOMIC DNA]</scope>
    <source>
        <strain evidence="1 2">FSL R10-1876</strain>
    </source>
</reference>
<evidence type="ECO:0000313" key="2">
    <source>
        <dbReference type="Proteomes" id="UP000466863"/>
    </source>
</evidence>
<organism evidence="1 2">
    <name type="scientific">Pseudomonas helleri</name>
    <dbReference type="NCBI Taxonomy" id="1608996"/>
    <lineage>
        <taxon>Bacteria</taxon>
        <taxon>Pseudomonadati</taxon>
        <taxon>Pseudomonadota</taxon>
        <taxon>Gammaproteobacteria</taxon>
        <taxon>Pseudomonadales</taxon>
        <taxon>Pseudomonadaceae</taxon>
        <taxon>Pseudomonas</taxon>
    </lineage>
</organism>
<accession>A0A6I1WK01</accession>
<name>A0A6I1WK01_9PSED</name>
<comment type="caution">
    <text evidence="1">The sequence shown here is derived from an EMBL/GenBank/DDBJ whole genome shotgun (WGS) entry which is preliminary data.</text>
</comment>
<dbReference type="RefSeq" id="WP_153334178.1">
    <property type="nucleotide sequence ID" value="NZ_WIVV01000066.1"/>
</dbReference>
<dbReference type="SUPFAM" id="SSF52172">
    <property type="entry name" value="CheY-like"/>
    <property type="match status" value="1"/>
</dbReference>